<gene>
    <name evidence="1" type="ORF">MGWOODY_Clf288</name>
</gene>
<name>A0A161JVH4_9ZZZZ</name>
<dbReference type="AlphaFoldDB" id="A0A161JVH4"/>
<proteinExistence type="predicted"/>
<reference evidence="1" key="1">
    <citation type="submission" date="2015-10" db="EMBL/GenBank/DDBJ databases">
        <authorList>
            <person name="Gilbert D.G."/>
        </authorList>
    </citation>
    <scope>NUCLEOTIDE SEQUENCE</scope>
</reference>
<organism evidence="1">
    <name type="scientific">hydrothermal vent metagenome</name>
    <dbReference type="NCBI Taxonomy" id="652676"/>
    <lineage>
        <taxon>unclassified sequences</taxon>
        <taxon>metagenomes</taxon>
        <taxon>ecological metagenomes</taxon>
    </lineage>
</organism>
<dbReference type="EMBL" id="FAXA01000312">
    <property type="protein sequence ID" value="CUV02783.1"/>
    <property type="molecule type" value="Genomic_DNA"/>
</dbReference>
<sequence>MKKVVSEISGVVFSLPWLVAKDNGLFEAEGIDMEFVKAIRTGPVEHTENPENVNPILGHVAFEQGQVSIYRA</sequence>
<evidence type="ECO:0000313" key="1">
    <source>
        <dbReference type="EMBL" id="CUV02783.1"/>
    </source>
</evidence>
<protein>
    <submittedName>
        <fullName evidence="1">Uncharacterized protein</fullName>
    </submittedName>
</protein>
<accession>A0A161JVH4</accession>